<dbReference type="InterPro" id="IPR001647">
    <property type="entry name" value="HTH_TetR"/>
</dbReference>
<dbReference type="InterPro" id="IPR054156">
    <property type="entry name" value="YxaF_TetR_C"/>
</dbReference>
<dbReference type="GO" id="GO:0003677">
    <property type="term" value="F:DNA binding"/>
    <property type="evidence" value="ECO:0007669"/>
    <property type="project" value="UniProtKB-KW"/>
</dbReference>
<evidence type="ECO:0000259" key="4">
    <source>
        <dbReference type="PROSITE" id="PS50977"/>
    </source>
</evidence>
<evidence type="ECO:0000256" key="1">
    <source>
        <dbReference type="ARBA" id="ARBA00023015"/>
    </source>
</evidence>
<dbReference type="SUPFAM" id="SSF46689">
    <property type="entry name" value="Homeodomain-like"/>
    <property type="match status" value="1"/>
</dbReference>
<name>A0A0F9DJ01_9ZZZZ</name>
<gene>
    <name evidence="5" type="ORF">LCGC14_2193310</name>
</gene>
<reference evidence="5" key="1">
    <citation type="journal article" date="2015" name="Nature">
        <title>Complex archaea that bridge the gap between prokaryotes and eukaryotes.</title>
        <authorList>
            <person name="Spang A."/>
            <person name="Saw J.H."/>
            <person name="Jorgensen S.L."/>
            <person name="Zaremba-Niedzwiedzka K."/>
            <person name="Martijn J."/>
            <person name="Lind A.E."/>
            <person name="van Eijk R."/>
            <person name="Schleper C."/>
            <person name="Guy L."/>
            <person name="Ettema T.J."/>
        </authorList>
    </citation>
    <scope>NUCLEOTIDE SEQUENCE</scope>
</reference>
<dbReference type="AlphaFoldDB" id="A0A0F9DJ01"/>
<keyword evidence="1" id="KW-0805">Transcription regulation</keyword>
<dbReference type="InterPro" id="IPR009057">
    <property type="entry name" value="Homeodomain-like_sf"/>
</dbReference>
<dbReference type="Pfam" id="PF21993">
    <property type="entry name" value="TetR_C_13_2"/>
    <property type="match status" value="1"/>
</dbReference>
<keyword evidence="3" id="KW-0804">Transcription</keyword>
<accession>A0A0F9DJ01</accession>
<feature type="domain" description="HTH tetR-type" evidence="4">
    <location>
        <begin position="42"/>
        <end position="102"/>
    </location>
</feature>
<dbReference type="EMBL" id="LAZR01028759">
    <property type="protein sequence ID" value="KKL61639.1"/>
    <property type="molecule type" value="Genomic_DNA"/>
</dbReference>
<dbReference type="PANTHER" id="PTHR47506:SF3">
    <property type="entry name" value="HTH-TYPE TRANSCRIPTIONAL REGULATOR LMRA"/>
    <property type="match status" value="1"/>
</dbReference>
<evidence type="ECO:0000256" key="3">
    <source>
        <dbReference type="ARBA" id="ARBA00023163"/>
    </source>
</evidence>
<proteinExistence type="predicted"/>
<sequence>GRFREALCHGSLFGAQDYGDNIPTVWYVVRMNRPTRQTPERGSARTRLLEAARDTIRQKGFAATTVEDLCQAAGVTKGAFFHHFKTKDALGVAAAEFWAETTGVLFATAPYHDHAAPLDRVMAYLAFRKDIISGETWEYTCLVGTMAQEVHQHAPDIRDACGASILGHAETLQDDIAAAMQAHGIGDDGPGPRSLALHIQAVLQGGFILAKATGDPGIARDSIDHLKRYIECLFQRPD</sequence>
<comment type="caution">
    <text evidence="5">The sequence shown here is derived from an EMBL/GenBank/DDBJ whole genome shotgun (WGS) entry which is preliminary data.</text>
</comment>
<evidence type="ECO:0000256" key="2">
    <source>
        <dbReference type="ARBA" id="ARBA00023125"/>
    </source>
</evidence>
<organism evidence="5">
    <name type="scientific">marine sediment metagenome</name>
    <dbReference type="NCBI Taxonomy" id="412755"/>
    <lineage>
        <taxon>unclassified sequences</taxon>
        <taxon>metagenomes</taxon>
        <taxon>ecological metagenomes</taxon>
    </lineage>
</organism>
<dbReference type="PRINTS" id="PR00455">
    <property type="entry name" value="HTHTETR"/>
</dbReference>
<dbReference type="PANTHER" id="PTHR47506">
    <property type="entry name" value="TRANSCRIPTIONAL REGULATORY PROTEIN"/>
    <property type="match status" value="1"/>
</dbReference>
<protein>
    <recommendedName>
        <fullName evidence="4">HTH tetR-type domain-containing protein</fullName>
    </recommendedName>
</protein>
<dbReference type="SUPFAM" id="SSF48498">
    <property type="entry name" value="Tetracyclin repressor-like, C-terminal domain"/>
    <property type="match status" value="1"/>
</dbReference>
<dbReference type="InterPro" id="IPR023772">
    <property type="entry name" value="DNA-bd_HTH_TetR-type_CS"/>
</dbReference>
<feature type="non-terminal residue" evidence="5">
    <location>
        <position position="1"/>
    </location>
</feature>
<dbReference type="PROSITE" id="PS50977">
    <property type="entry name" value="HTH_TETR_2"/>
    <property type="match status" value="1"/>
</dbReference>
<dbReference type="PROSITE" id="PS01081">
    <property type="entry name" value="HTH_TETR_1"/>
    <property type="match status" value="1"/>
</dbReference>
<dbReference type="Gene3D" id="1.10.357.10">
    <property type="entry name" value="Tetracycline Repressor, domain 2"/>
    <property type="match status" value="1"/>
</dbReference>
<keyword evidence="2" id="KW-0238">DNA-binding</keyword>
<dbReference type="Pfam" id="PF00440">
    <property type="entry name" value="TetR_N"/>
    <property type="match status" value="1"/>
</dbReference>
<dbReference type="InterPro" id="IPR036271">
    <property type="entry name" value="Tet_transcr_reg_TetR-rel_C_sf"/>
</dbReference>
<evidence type="ECO:0000313" key="5">
    <source>
        <dbReference type="EMBL" id="KKL61639.1"/>
    </source>
</evidence>